<dbReference type="RefSeq" id="WP_101679055.1">
    <property type="nucleotide sequence ID" value="NZ_CAMYCO010000038.1"/>
</dbReference>
<proteinExistence type="inferred from homology"/>
<evidence type="ECO:0000256" key="1">
    <source>
        <dbReference type="ARBA" id="ARBA00008324"/>
    </source>
</evidence>
<dbReference type="AlphaFoldDB" id="A0AAF0YXN1"/>
<evidence type="ECO:0000256" key="2">
    <source>
        <dbReference type="ARBA" id="ARBA00022801"/>
    </source>
</evidence>
<reference evidence="4" key="2">
    <citation type="submission" date="2023-10" db="EMBL/GenBank/DDBJ databases">
        <authorList>
            <person name="Choi B."/>
        </authorList>
    </citation>
    <scope>NUCLEOTIDE SEQUENCE</scope>
    <source>
        <strain evidence="4">UMB0763</strain>
    </source>
</reference>
<dbReference type="PANTHER" id="PTHR43240:SF5">
    <property type="entry name" value="1,4-DIHYDROXY-2-NAPHTHOYL-COA THIOESTERASE 1"/>
    <property type="match status" value="1"/>
</dbReference>
<accession>A0AAF0YXN1</accession>
<dbReference type="Gene3D" id="3.10.129.10">
    <property type="entry name" value="Hotdog Thioesterase"/>
    <property type="match status" value="1"/>
</dbReference>
<feature type="domain" description="Thioesterase" evidence="3">
    <location>
        <begin position="61"/>
        <end position="132"/>
    </location>
</feature>
<dbReference type="KEGG" id="cpyr:CYJ47_06290"/>
<name>A0AAF0YXN1_9CORY</name>
<dbReference type="InterPro" id="IPR006683">
    <property type="entry name" value="Thioestr_dom"/>
</dbReference>
<dbReference type="Pfam" id="PF03061">
    <property type="entry name" value="4HBT"/>
    <property type="match status" value="1"/>
</dbReference>
<dbReference type="CDD" id="cd03443">
    <property type="entry name" value="PaaI_thioesterase"/>
    <property type="match status" value="1"/>
</dbReference>
<evidence type="ECO:0000313" key="4">
    <source>
        <dbReference type="EMBL" id="WOT03358.1"/>
    </source>
</evidence>
<protein>
    <submittedName>
        <fullName evidence="4">PaaI family thioesterase</fullName>
        <ecNumber evidence="4">3.1.2.-</ecNumber>
    </submittedName>
</protein>
<evidence type="ECO:0000259" key="3">
    <source>
        <dbReference type="Pfam" id="PF03061"/>
    </source>
</evidence>
<comment type="similarity">
    <text evidence="1">Belongs to the thioesterase PaaI family.</text>
</comment>
<dbReference type="InterPro" id="IPR029069">
    <property type="entry name" value="HotDog_dom_sf"/>
</dbReference>
<dbReference type="PANTHER" id="PTHR43240">
    <property type="entry name" value="1,4-DIHYDROXY-2-NAPHTHOYL-COA THIOESTERASE 1"/>
    <property type="match status" value="1"/>
</dbReference>
<reference evidence="4" key="1">
    <citation type="submission" date="2017-12" db="EMBL/GenBank/DDBJ databases">
        <authorList>
            <person name="Thomas-White K."/>
            <person name="Wolfe A.J."/>
        </authorList>
    </citation>
    <scope>NUCLEOTIDE SEQUENCE</scope>
    <source>
        <strain evidence="4">UMB0763</strain>
    </source>
</reference>
<dbReference type="Proteomes" id="UP000234560">
    <property type="component" value="Chromosome"/>
</dbReference>
<keyword evidence="2 4" id="KW-0378">Hydrolase</keyword>
<dbReference type="SUPFAM" id="SSF54637">
    <property type="entry name" value="Thioesterase/thiol ester dehydrase-isomerase"/>
    <property type="match status" value="1"/>
</dbReference>
<dbReference type="InterPro" id="IPR003736">
    <property type="entry name" value="PAAI_dom"/>
</dbReference>
<dbReference type="EMBL" id="CP136958">
    <property type="protein sequence ID" value="WOT03358.1"/>
    <property type="molecule type" value="Genomic_DNA"/>
</dbReference>
<dbReference type="NCBIfam" id="TIGR00369">
    <property type="entry name" value="unchar_dom_1"/>
    <property type="match status" value="1"/>
</dbReference>
<organism evidence="4 5">
    <name type="scientific">Corynebacterium pyruviciproducens</name>
    <dbReference type="NCBI Taxonomy" id="598660"/>
    <lineage>
        <taxon>Bacteria</taxon>
        <taxon>Bacillati</taxon>
        <taxon>Actinomycetota</taxon>
        <taxon>Actinomycetes</taxon>
        <taxon>Mycobacteriales</taxon>
        <taxon>Corynebacteriaceae</taxon>
        <taxon>Corynebacterium</taxon>
    </lineage>
</organism>
<dbReference type="EC" id="3.1.2.-" evidence="4"/>
<evidence type="ECO:0000313" key="5">
    <source>
        <dbReference type="Proteomes" id="UP000234560"/>
    </source>
</evidence>
<sequence>MDLRDLCATAASRPLNEDERTTFNSLITGVDRTLGTRYVHISAQEVSLELEITPKVLQPWGIVHGGVYAALAESAASVGSLVATGARCGVAGISNSTDFIASASHGTIRATARPVHTGRTLHLWEVSCECEGRILARSTVRCIVLSPRMD</sequence>
<dbReference type="GO" id="GO:0061522">
    <property type="term" value="F:1,4-dihydroxy-2-naphthoyl-CoA thioesterase activity"/>
    <property type="evidence" value="ECO:0007669"/>
    <property type="project" value="TreeGrafter"/>
</dbReference>
<dbReference type="GO" id="GO:0005829">
    <property type="term" value="C:cytosol"/>
    <property type="evidence" value="ECO:0007669"/>
    <property type="project" value="TreeGrafter"/>
</dbReference>
<gene>
    <name evidence="4" type="ORF">CYJ47_06290</name>
</gene>